<keyword evidence="7" id="KW-1003">Cell membrane</keyword>
<proteinExistence type="inferred from homology"/>
<evidence type="ECO:0000256" key="4">
    <source>
        <dbReference type="ARBA" id="ARBA00022989"/>
    </source>
</evidence>
<feature type="transmembrane region" description="Helical" evidence="7">
    <location>
        <begin position="71"/>
        <end position="92"/>
    </location>
</feature>
<keyword evidence="3 7" id="KW-0653">Protein transport</keyword>
<dbReference type="NCBIfam" id="TIGR00945">
    <property type="entry name" value="tatC"/>
    <property type="match status" value="1"/>
</dbReference>
<dbReference type="EMBL" id="PXVD01000003">
    <property type="protein sequence ID" value="MDJ1370140.1"/>
    <property type="molecule type" value="Genomic_DNA"/>
</dbReference>
<comment type="subunit">
    <text evidence="7">The Tat system comprises two distinct complexes: a TatABC complex, containing multiple copies of TatA, TatB and TatC subunits, and a separate TatA complex, containing only TatA subunits. Substrates initially bind to the TatABC complex, which probably triggers association of the separate TatA complex to form the active translocon.</text>
</comment>
<dbReference type="Pfam" id="PF00902">
    <property type="entry name" value="TatC"/>
    <property type="match status" value="1"/>
</dbReference>
<evidence type="ECO:0000256" key="3">
    <source>
        <dbReference type="ARBA" id="ARBA00022927"/>
    </source>
</evidence>
<feature type="transmembrane region" description="Helical" evidence="7">
    <location>
        <begin position="12"/>
        <end position="31"/>
    </location>
</feature>
<organism evidence="8 9">
    <name type="scientific">Gulosibacter molinativorax</name>
    <dbReference type="NCBI Taxonomy" id="256821"/>
    <lineage>
        <taxon>Bacteria</taxon>
        <taxon>Bacillati</taxon>
        <taxon>Actinomycetota</taxon>
        <taxon>Actinomycetes</taxon>
        <taxon>Micrococcales</taxon>
        <taxon>Microbacteriaceae</taxon>
        <taxon>Gulosibacter</taxon>
    </lineage>
</organism>
<dbReference type="HAMAP" id="MF_00902">
    <property type="entry name" value="TatC"/>
    <property type="match status" value="1"/>
</dbReference>
<feature type="transmembrane region" description="Helical" evidence="7">
    <location>
        <begin position="104"/>
        <end position="130"/>
    </location>
</feature>
<dbReference type="Proteomes" id="UP001170379">
    <property type="component" value="Unassembled WGS sequence"/>
</dbReference>
<feature type="transmembrane region" description="Helical" evidence="7">
    <location>
        <begin position="188"/>
        <end position="207"/>
    </location>
</feature>
<keyword evidence="7" id="KW-0813">Transport</keyword>
<protein>
    <recommendedName>
        <fullName evidence="7">Sec-independent protein translocase protein TatC</fullName>
    </recommendedName>
</protein>
<dbReference type="PANTHER" id="PTHR30371">
    <property type="entry name" value="SEC-INDEPENDENT PROTEIN TRANSLOCASE PROTEIN TATC"/>
    <property type="match status" value="1"/>
</dbReference>
<comment type="subcellular location">
    <subcellularLocation>
        <location evidence="7">Cell membrane</location>
        <topology evidence="7">Multi-pass membrane protein</topology>
    </subcellularLocation>
    <subcellularLocation>
        <location evidence="1">Membrane</location>
        <topology evidence="1">Multi-pass membrane protein</topology>
    </subcellularLocation>
</comment>
<keyword evidence="6 7" id="KW-0472">Membrane</keyword>
<reference evidence="8" key="1">
    <citation type="submission" date="2018-03" db="EMBL/GenBank/DDBJ databases">
        <authorList>
            <person name="Nunes O.C."/>
            <person name="Lopes A.R."/>
            <person name="Froufe H."/>
            <person name="Munoz-Merida A."/>
            <person name="Barroso C."/>
            <person name="Egas C."/>
        </authorList>
    </citation>
    <scope>NUCLEOTIDE SEQUENCE</scope>
    <source>
        <strain evidence="8">ON4</strain>
    </source>
</reference>
<feature type="transmembrane region" description="Helical" evidence="7">
    <location>
        <begin position="213"/>
        <end position="233"/>
    </location>
</feature>
<keyword evidence="4 7" id="KW-1133">Transmembrane helix</keyword>
<comment type="similarity">
    <text evidence="7">Belongs to the TatC family.</text>
</comment>
<reference evidence="8" key="2">
    <citation type="journal article" date="2022" name="Sci. Rep.">
        <title>In silico prediction of the enzymes involved in the degradation of the herbicide molinate by Gulosibacter molinativorax ON4T.</title>
        <authorList>
            <person name="Lopes A.R."/>
            <person name="Bunin E."/>
            <person name="Viana A.T."/>
            <person name="Froufe H."/>
            <person name="Munoz-Merida A."/>
            <person name="Pinho D."/>
            <person name="Figueiredo J."/>
            <person name="Barroso C."/>
            <person name="Vaz-Moreira I."/>
            <person name="Bellanger X."/>
            <person name="Egas C."/>
            <person name="Nunes O.C."/>
        </authorList>
    </citation>
    <scope>NUCLEOTIDE SEQUENCE</scope>
    <source>
        <strain evidence="8">ON4</strain>
    </source>
</reference>
<gene>
    <name evidence="7 8" type="primary">tatC</name>
    <name evidence="8" type="ORF">C7K25_01930</name>
</gene>
<dbReference type="InterPro" id="IPR002033">
    <property type="entry name" value="TatC"/>
</dbReference>
<name>A0ABT7C530_9MICO</name>
<keyword evidence="9" id="KW-1185">Reference proteome</keyword>
<evidence type="ECO:0000256" key="2">
    <source>
        <dbReference type="ARBA" id="ARBA00022692"/>
    </source>
</evidence>
<accession>A0ABT7C530</accession>
<comment type="caution">
    <text evidence="8">The sequence shown here is derived from an EMBL/GenBank/DDBJ whole genome shotgun (WGS) entry which is preliminary data.</text>
</comment>
<dbReference type="PRINTS" id="PR01840">
    <property type="entry name" value="TATCFAMILY"/>
</dbReference>
<evidence type="ECO:0000313" key="8">
    <source>
        <dbReference type="EMBL" id="MDJ1370140.1"/>
    </source>
</evidence>
<dbReference type="PANTHER" id="PTHR30371:SF0">
    <property type="entry name" value="SEC-INDEPENDENT PROTEIN TRANSLOCASE PROTEIN TATC, CHLOROPLASTIC-RELATED"/>
    <property type="match status" value="1"/>
</dbReference>
<evidence type="ECO:0000256" key="6">
    <source>
        <dbReference type="ARBA" id="ARBA00023136"/>
    </source>
</evidence>
<feature type="transmembrane region" description="Helical" evidence="7">
    <location>
        <begin position="150"/>
        <end position="176"/>
    </location>
</feature>
<evidence type="ECO:0000256" key="5">
    <source>
        <dbReference type="ARBA" id="ARBA00023010"/>
    </source>
</evidence>
<evidence type="ECO:0000256" key="1">
    <source>
        <dbReference type="ARBA" id="ARBA00004141"/>
    </source>
</evidence>
<evidence type="ECO:0000313" key="9">
    <source>
        <dbReference type="Proteomes" id="UP001170379"/>
    </source>
</evidence>
<comment type="function">
    <text evidence="7">Part of the twin-arginine translocation (Tat) system that transports large folded proteins containing a characteristic twin-arginine motif in their signal peptide across membranes. Together with TatB, TatC is part of a receptor directly interacting with Tat signal peptides.</text>
</comment>
<sequence length="258" mass="28712">MRLVEHLVEFRNRLFKSAIGIVIGMVAGYFLTDPVLDLIRQPIEILEATREGRVSINFSNVTTGFDLRMQIALTLGIVISSPVWLYQTWMFLMPGLKKGERRYIVGFLGSAIPLFLGGVVLGFMLMPRMVQVMAMFVPEQDTVFYDAKTYYTFVLTLCLAVGVAFVVPVILVMLNFAGVLSGKAILSGWRWAILISALFGAISTPAADVLSMVLLMLPMIALYFIATGIALLHDKRQAKRDAKLRENLLPSTELSEEN</sequence>
<keyword evidence="2 7" id="KW-0812">Transmembrane</keyword>
<evidence type="ECO:0000256" key="7">
    <source>
        <dbReference type="HAMAP-Rule" id="MF_00902"/>
    </source>
</evidence>
<keyword evidence="5 7" id="KW-0811">Translocation</keyword>